<gene>
    <name evidence="5" type="ORF">JCM19301_233</name>
    <name evidence="6" type="ORF">JCM19302_2806</name>
</gene>
<keyword evidence="6" id="KW-0808">Transferase</keyword>
<evidence type="ECO:0000256" key="2">
    <source>
        <dbReference type="ARBA" id="ARBA00023125"/>
    </source>
</evidence>
<dbReference type="GO" id="GO:0004069">
    <property type="term" value="F:L-aspartate:2-oxoglutarate aminotransferase activity"/>
    <property type="evidence" value="ECO:0007669"/>
    <property type="project" value="UniProtKB-EC"/>
</dbReference>
<reference evidence="7 8" key="1">
    <citation type="journal article" date="2014" name="Genome Announc.">
        <title>Draft Genome Sequence of Marine Flavobacterium Jejuia pallidilutea Strain 11shimoA1 and Pigmentation Mutants.</title>
        <authorList>
            <person name="Takatani N."/>
            <person name="Nakanishi M."/>
            <person name="Meirelles P."/>
            <person name="Mino S."/>
            <person name="Suda W."/>
            <person name="Oshima K."/>
            <person name="Hattori M."/>
            <person name="Ohkuma M."/>
            <person name="Hosokawa M."/>
            <person name="Miyashita K."/>
            <person name="Thompson F.L."/>
            <person name="Niwa A."/>
            <person name="Sawabe T."/>
            <person name="Sawabe T."/>
        </authorList>
    </citation>
    <scope>NUCLEOTIDE SEQUENCE [LARGE SCALE GENOMIC DNA]</scope>
    <source>
        <strain evidence="5 7">JCM 19301</strain>
        <strain evidence="6">JCM 19302</strain>
        <strain evidence="8">JCM19302</strain>
    </source>
</reference>
<evidence type="ECO:0000313" key="5">
    <source>
        <dbReference type="EMBL" id="GAL68293.1"/>
    </source>
</evidence>
<accession>A0A090VZX8</accession>
<dbReference type="SUPFAM" id="SSF46785">
    <property type="entry name" value="Winged helix' DNA-binding domain"/>
    <property type="match status" value="1"/>
</dbReference>
<dbReference type="eggNOG" id="COG1167">
    <property type="taxonomic scope" value="Bacteria"/>
</dbReference>
<dbReference type="PROSITE" id="PS50949">
    <property type="entry name" value="HTH_GNTR"/>
    <property type="match status" value="1"/>
</dbReference>
<dbReference type="AlphaFoldDB" id="A0A090VZX8"/>
<keyword evidence="2" id="KW-0238">DNA-binding</keyword>
<evidence type="ECO:0000313" key="7">
    <source>
        <dbReference type="Proteomes" id="UP000029641"/>
    </source>
</evidence>
<sequence length="75" mass="8303">MNSPVIDILKQLIHFDKSDTKPVYIQIAQQVINAIQRGYLQKGTVLPGSRVLSQLLSIHRNTVVAVYDELASQAG</sequence>
<dbReference type="InterPro" id="IPR036388">
    <property type="entry name" value="WH-like_DNA-bd_sf"/>
</dbReference>
<dbReference type="GO" id="GO:0003700">
    <property type="term" value="F:DNA-binding transcription factor activity"/>
    <property type="evidence" value="ECO:0007669"/>
    <property type="project" value="InterPro"/>
</dbReference>
<evidence type="ECO:0000259" key="4">
    <source>
        <dbReference type="PROSITE" id="PS50949"/>
    </source>
</evidence>
<dbReference type="InterPro" id="IPR000524">
    <property type="entry name" value="Tscrpt_reg_HTH_GntR"/>
</dbReference>
<dbReference type="Proteomes" id="UP000029646">
    <property type="component" value="Unassembled WGS sequence"/>
</dbReference>
<dbReference type="InterPro" id="IPR036390">
    <property type="entry name" value="WH_DNA-bd_sf"/>
</dbReference>
<evidence type="ECO:0000256" key="1">
    <source>
        <dbReference type="ARBA" id="ARBA00023015"/>
    </source>
</evidence>
<dbReference type="EMBL" id="BBNS01000004">
    <property type="protein sequence ID" value="GAL70231.1"/>
    <property type="molecule type" value="Genomic_DNA"/>
</dbReference>
<dbReference type="Proteomes" id="UP000029641">
    <property type="component" value="Unassembled WGS sequence"/>
</dbReference>
<name>A0A090VZX8_9FLAO</name>
<protein>
    <submittedName>
        <fullName evidence="5 6">Transcriptional regulator</fullName>
        <ecNumber evidence="5 6">2.6.1.1</ecNumber>
    </submittedName>
</protein>
<dbReference type="EMBL" id="BBNR01000018">
    <property type="protein sequence ID" value="GAL68293.1"/>
    <property type="molecule type" value="Genomic_DNA"/>
</dbReference>
<proteinExistence type="predicted"/>
<keyword evidence="6" id="KW-0032">Aminotransferase</keyword>
<evidence type="ECO:0000313" key="6">
    <source>
        <dbReference type="EMBL" id="GAL70231.1"/>
    </source>
</evidence>
<dbReference type="EC" id="2.6.1.1" evidence="5 6"/>
<comment type="caution">
    <text evidence="6">The sequence shown here is derived from an EMBL/GenBank/DDBJ whole genome shotgun (WGS) entry which is preliminary data.</text>
</comment>
<evidence type="ECO:0000256" key="3">
    <source>
        <dbReference type="ARBA" id="ARBA00023163"/>
    </source>
</evidence>
<evidence type="ECO:0000313" key="8">
    <source>
        <dbReference type="Proteomes" id="UP000029646"/>
    </source>
</evidence>
<keyword evidence="1" id="KW-0805">Transcription regulation</keyword>
<feature type="domain" description="HTH gntR-type" evidence="4">
    <location>
        <begin position="21"/>
        <end position="75"/>
    </location>
</feature>
<dbReference type="GO" id="GO:0003677">
    <property type="term" value="F:DNA binding"/>
    <property type="evidence" value="ECO:0007669"/>
    <property type="project" value="UniProtKB-KW"/>
</dbReference>
<keyword evidence="3" id="KW-0804">Transcription</keyword>
<organism evidence="6 8">
    <name type="scientific">Jejuia pallidilutea</name>
    <dbReference type="NCBI Taxonomy" id="504487"/>
    <lineage>
        <taxon>Bacteria</taxon>
        <taxon>Pseudomonadati</taxon>
        <taxon>Bacteroidota</taxon>
        <taxon>Flavobacteriia</taxon>
        <taxon>Flavobacteriales</taxon>
        <taxon>Flavobacteriaceae</taxon>
        <taxon>Jejuia</taxon>
    </lineage>
</organism>
<dbReference type="Gene3D" id="1.10.10.10">
    <property type="entry name" value="Winged helix-like DNA-binding domain superfamily/Winged helix DNA-binding domain"/>
    <property type="match status" value="1"/>
</dbReference>